<feature type="region of interest" description="Disordered" evidence="1">
    <location>
        <begin position="1"/>
        <end position="23"/>
    </location>
</feature>
<dbReference type="Pfam" id="PF04286">
    <property type="entry name" value="DUF445"/>
    <property type="match status" value="1"/>
</dbReference>
<dbReference type="PANTHER" id="PTHR38442">
    <property type="entry name" value="INNER MEMBRANE PROTEIN-RELATED"/>
    <property type="match status" value="1"/>
</dbReference>
<evidence type="ECO:0000256" key="2">
    <source>
        <dbReference type="SAM" id="Phobius"/>
    </source>
</evidence>
<dbReference type="PANTHER" id="PTHR38442:SF1">
    <property type="entry name" value="INNER MEMBRANE PROTEIN"/>
    <property type="match status" value="1"/>
</dbReference>
<keyword evidence="2" id="KW-0472">Membrane</keyword>
<feature type="transmembrane region" description="Helical" evidence="2">
    <location>
        <begin position="419"/>
        <end position="439"/>
    </location>
</feature>
<keyword evidence="4" id="KW-1185">Reference proteome</keyword>
<gene>
    <name evidence="3" type="ORF">CJ203_08385</name>
</gene>
<feature type="transmembrane region" description="Helical" evidence="2">
    <location>
        <begin position="78"/>
        <end position="94"/>
    </location>
</feature>
<evidence type="ECO:0000313" key="3">
    <source>
        <dbReference type="EMBL" id="PMC63984.1"/>
    </source>
</evidence>
<feature type="transmembrane region" description="Helical" evidence="2">
    <location>
        <begin position="39"/>
        <end position="58"/>
    </location>
</feature>
<sequence>MAKKSLDSPYIASQGSAFPGVDPEKEAQQRRALRFYKSLMTGLLVIAAIIFVVCTWWLDHVDGTVAWWVGLVRAGAEAGMVGGLADWFAVAALFRHPMGLPIPHTALVPRKKDQIGDSLSEFVRENFLNAQLITEKVSEANLPEKIGAWLAHPENAGKVSDRVGRFTANAVGAIDRADAEALINQQVIGRFTEPAWGPPLGRMLDSLIEDGKVEPVVQEIISWGRRKVGEMESGVVTLIDERMPRWAPRFAKELVGERVYRELVDFMAEVDTDPRHDARRAIRRLLSQFAQDLQFDAAMITRVEGLKQDIMGSRAAANVAGEMWDAVSQSLIDAAVDPSSLLRRRVAELAQEWGERINTDAELRENLDRRIEGAARFIADHYANDITAIISETVKRWDAKEASEKIELMVGKDLQFIRMNGTIVGSLAGIAIYTVSHFLL</sequence>
<dbReference type="InterPro" id="IPR007383">
    <property type="entry name" value="DUF445"/>
</dbReference>
<dbReference type="Proteomes" id="UP000235836">
    <property type="component" value="Unassembled WGS sequence"/>
</dbReference>
<keyword evidence="2" id="KW-1133">Transmembrane helix</keyword>
<accession>A0A2N6T3W1</accession>
<dbReference type="GO" id="GO:0005886">
    <property type="term" value="C:plasma membrane"/>
    <property type="evidence" value="ECO:0007669"/>
    <property type="project" value="TreeGrafter"/>
</dbReference>
<evidence type="ECO:0000256" key="1">
    <source>
        <dbReference type="SAM" id="MobiDB-lite"/>
    </source>
</evidence>
<protein>
    <submittedName>
        <fullName evidence="3">DUF445 domain-containing protein</fullName>
    </submittedName>
</protein>
<name>A0A2N6T3W1_9CORY</name>
<evidence type="ECO:0000313" key="4">
    <source>
        <dbReference type="Proteomes" id="UP000235836"/>
    </source>
</evidence>
<comment type="caution">
    <text evidence="3">The sequence shown here is derived from an EMBL/GenBank/DDBJ whole genome shotgun (WGS) entry which is preliminary data.</text>
</comment>
<proteinExistence type="predicted"/>
<reference evidence="3 4" key="1">
    <citation type="submission" date="2017-09" db="EMBL/GenBank/DDBJ databases">
        <title>Bacterial strain isolated from the female urinary microbiota.</title>
        <authorList>
            <person name="Thomas-White K."/>
            <person name="Kumar N."/>
            <person name="Forster S."/>
            <person name="Putonti C."/>
            <person name="Lawley T."/>
            <person name="Wolfe A.J."/>
        </authorList>
    </citation>
    <scope>NUCLEOTIDE SEQUENCE [LARGE SCALE GENOMIC DNA]</scope>
    <source>
        <strain evidence="3 4">UMB0792</strain>
    </source>
</reference>
<dbReference type="EMBL" id="PNHG01000012">
    <property type="protein sequence ID" value="PMC63984.1"/>
    <property type="molecule type" value="Genomic_DNA"/>
</dbReference>
<organism evidence="3 4">
    <name type="scientific">Corynebacterium tuscaniense</name>
    <dbReference type="NCBI Taxonomy" id="302449"/>
    <lineage>
        <taxon>Bacteria</taxon>
        <taxon>Bacillati</taxon>
        <taxon>Actinomycetota</taxon>
        <taxon>Actinomycetes</taxon>
        <taxon>Mycobacteriales</taxon>
        <taxon>Corynebacteriaceae</taxon>
        <taxon>Corynebacterium</taxon>
    </lineage>
</organism>
<dbReference type="AlphaFoldDB" id="A0A2N6T3W1"/>
<keyword evidence="2" id="KW-0812">Transmembrane</keyword>
<dbReference type="RefSeq" id="WP_102724249.1">
    <property type="nucleotide sequence ID" value="NZ_PNHG01000012.1"/>
</dbReference>